<feature type="region of interest" description="Disordered" evidence="6">
    <location>
        <begin position="500"/>
        <end position="539"/>
    </location>
</feature>
<reference evidence="8" key="1">
    <citation type="submission" date="2021-01" db="EMBL/GenBank/DDBJ databases">
        <title>Whole genome shotgun sequence of Planobispora takensis NBRC 109077.</title>
        <authorList>
            <person name="Komaki H."/>
            <person name="Tamura T."/>
        </authorList>
    </citation>
    <scope>NUCLEOTIDE SEQUENCE</scope>
    <source>
        <strain evidence="8">NBRC 109077</strain>
    </source>
</reference>
<evidence type="ECO:0000256" key="6">
    <source>
        <dbReference type="SAM" id="MobiDB-lite"/>
    </source>
</evidence>
<accession>A0A8J3WUU1</accession>
<dbReference type="Proteomes" id="UP000634476">
    <property type="component" value="Unassembled WGS sequence"/>
</dbReference>
<evidence type="ECO:0000256" key="1">
    <source>
        <dbReference type="ARBA" id="ARBA00011073"/>
    </source>
</evidence>
<dbReference type="PANTHER" id="PTHR43806">
    <property type="entry name" value="PEPTIDASE S8"/>
    <property type="match status" value="1"/>
</dbReference>
<dbReference type="GO" id="GO:0006508">
    <property type="term" value="P:proteolysis"/>
    <property type="evidence" value="ECO:0007669"/>
    <property type="project" value="UniProtKB-KW"/>
</dbReference>
<dbReference type="PROSITE" id="PS51892">
    <property type="entry name" value="SUBTILASE"/>
    <property type="match status" value="1"/>
</dbReference>
<feature type="active site" description="Charge relay system" evidence="5">
    <location>
        <position position="237"/>
    </location>
</feature>
<dbReference type="PROSITE" id="PS00137">
    <property type="entry name" value="SUBTILASE_HIS"/>
    <property type="match status" value="1"/>
</dbReference>
<evidence type="ECO:0000313" key="9">
    <source>
        <dbReference type="Proteomes" id="UP000634476"/>
    </source>
</evidence>
<dbReference type="PANTHER" id="PTHR43806:SF11">
    <property type="entry name" value="CEREVISIN-RELATED"/>
    <property type="match status" value="1"/>
</dbReference>
<dbReference type="RefSeq" id="WP_377237474.1">
    <property type="nucleotide sequence ID" value="NZ_JBHLZT010000020.1"/>
</dbReference>
<dbReference type="SUPFAM" id="SSF52743">
    <property type="entry name" value="Subtilisin-like"/>
    <property type="match status" value="1"/>
</dbReference>
<dbReference type="PRINTS" id="PR00723">
    <property type="entry name" value="SUBTILISIN"/>
</dbReference>
<dbReference type="Gene3D" id="3.40.50.200">
    <property type="entry name" value="Peptidase S8/S53 domain"/>
    <property type="match status" value="1"/>
</dbReference>
<evidence type="ECO:0000256" key="4">
    <source>
        <dbReference type="ARBA" id="ARBA00022825"/>
    </source>
</evidence>
<dbReference type="AlphaFoldDB" id="A0A8J3WUU1"/>
<keyword evidence="4 5" id="KW-0720">Serine protease</keyword>
<keyword evidence="3 5" id="KW-0378">Hydrolase</keyword>
<name>A0A8J3WUU1_9ACTN</name>
<protein>
    <recommendedName>
        <fullName evidence="7">Peptidase S8/S53 domain-containing protein</fullName>
    </recommendedName>
</protein>
<feature type="domain" description="Peptidase S8/S53" evidence="7">
    <location>
        <begin position="193"/>
        <end position="429"/>
    </location>
</feature>
<comment type="similarity">
    <text evidence="1 5">Belongs to the peptidase S8 family.</text>
</comment>
<dbReference type="EMBL" id="BOOK01000036">
    <property type="protein sequence ID" value="GII03086.1"/>
    <property type="molecule type" value="Genomic_DNA"/>
</dbReference>
<feature type="active site" description="Charge relay system" evidence="5">
    <location>
        <position position="202"/>
    </location>
</feature>
<evidence type="ECO:0000256" key="3">
    <source>
        <dbReference type="ARBA" id="ARBA00022801"/>
    </source>
</evidence>
<comment type="caution">
    <text evidence="8">The sequence shown here is derived from an EMBL/GenBank/DDBJ whole genome shotgun (WGS) entry which is preliminary data.</text>
</comment>
<dbReference type="InterPro" id="IPR023828">
    <property type="entry name" value="Peptidase_S8_Ser-AS"/>
</dbReference>
<evidence type="ECO:0000313" key="8">
    <source>
        <dbReference type="EMBL" id="GII03086.1"/>
    </source>
</evidence>
<evidence type="ECO:0000256" key="5">
    <source>
        <dbReference type="PROSITE-ProRule" id="PRU01240"/>
    </source>
</evidence>
<organism evidence="8 9">
    <name type="scientific">Planobispora takensis</name>
    <dbReference type="NCBI Taxonomy" id="1367882"/>
    <lineage>
        <taxon>Bacteria</taxon>
        <taxon>Bacillati</taxon>
        <taxon>Actinomycetota</taxon>
        <taxon>Actinomycetes</taxon>
        <taxon>Streptosporangiales</taxon>
        <taxon>Streptosporangiaceae</taxon>
        <taxon>Planobispora</taxon>
    </lineage>
</organism>
<sequence length="569" mass="59558">MNVLRRLAPSSVTPFSSGVPSVPEIVVAEMEIERAKMMRQSFPQVRMEADRLLTYTGTVLTPEQPLANGLLQPLGQHLTLSFLVRNPEGQPIPGAMILITGTLGLSQAITGNDGRASVTLVGEVPESIQSVLIDPPANYWNAKVNRPALATGQDNLVTLMPLSETFPDFPQQQIFGWGQRAMSLDRVSPTLRGKGVKIAIIDSGADAKHPILRGRITDGVDFVDDTAQGWAVDVVRHGSHCAGVITGADTGVGIFGFASEAEVHVCKIFPGGYLSDFVDAVNYCTDRQMDVVNLSLGTPAAAGYVADAINAARAAGVACIAAAGNTGGPVNFPGSMPAVLTVAAIGKLDTYPAGSSHGDEALDPVSPEGYFAAKFSCYGPEVDVCAPGVAILSSVPDNGYAVWDGTSMAAPHVTGLAALVLAHREEFSREFAHRDARRVDRLFEILKSSCTPLDLGQPYRTGVGIPDALRALGAVPTATTSQPGDIRQLLEQLLAALGSGGVSPSSTHPAVAPLSTHPTGTTAPAQPTVPLSDAPSAHPSEADIRAELRRLDEEMYAAGLRGYAPDPLL</sequence>
<dbReference type="GO" id="GO:0004252">
    <property type="term" value="F:serine-type endopeptidase activity"/>
    <property type="evidence" value="ECO:0007669"/>
    <property type="project" value="UniProtKB-UniRule"/>
</dbReference>
<dbReference type="PROSITE" id="PS00138">
    <property type="entry name" value="SUBTILASE_SER"/>
    <property type="match status" value="1"/>
</dbReference>
<evidence type="ECO:0000256" key="2">
    <source>
        <dbReference type="ARBA" id="ARBA00022670"/>
    </source>
</evidence>
<dbReference type="InterPro" id="IPR050131">
    <property type="entry name" value="Peptidase_S8_subtilisin-like"/>
</dbReference>
<dbReference type="InterPro" id="IPR036852">
    <property type="entry name" value="Peptidase_S8/S53_dom_sf"/>
</dbReference>
<keyword evidence="9" id="KW-1185">Reference proteome</keyword>
<evidence type="ECO:0000259" key="7">
    <source>
        <dbReference type="Pfam" id="PF00082"/>
    </source>
</evidence>
<dbReference type="InterPro" id="IPR022398">
    <property type="entry name" value="Peptidase_S8_His-AS"/>
</dbReference>
<proteinExistence type="inferred from homology"/>
<feature type="active site" description="Charge relay system" evidence="5">
    <location>
        <position position="407"/>
    </location>
</feature>
<dbReference type="InterPro" id="IPR000209">
    <property type="entry name" value="Peptidase_S8/S53_dom"/>
</dbReference>
<dbReference type="InterPro" id="IPR015500">
    <property type="entry name" value="Peptidase_S8_subtilisin-rel"/>
</dbReference>
<dbReference type="Pfam" id="PF00082">
    <property type="entry name" value="Peptidase_S8"/>
    <property type="match status" value="1"/>
</dbReference>
<feature type="compositionally biased region" description="Polar residues" evidence="6">
    <location>
        <begin position="516"/>
        <end position="525"/>
    </location>
</feature>
<keyword evidence="2 5" id="KW-0645">Protease</keyword>
<gene>
    <name evidence="8" type="ORF">Pta02_50940</name>
</gene>